<dbReference type="InterPro" id="IPR018108">
    <property type="entry name" value="MCP_transmembrane"/>
</dbReference>
<keyword evidence="13" id="KW-1185">Reference proteome</keyword>
<proteinExistence type="inferred from homology"/>
<dbReference type="InterPro" id="IPR051752">
    <property type="entry name" value="Mito_2-oxodicarb_carrier"/>
</dbReference>
<accession>A0A2R6NXQ2</accession>
<dbReference type="GO" id="GO:0005743">
    <property type="term" value="C:mitochondrial inner membrane"/>
    <property type="evidence" value="ECO:0007669"/>
    <property type="project" value="UniProtKB-SubCell"/>
</dbReference>
<keyword evidence="6" id="KW-0999">Mitochondrion inner membrane</keyword>
<dbReference type="PANTHER" id="PTHR46356">
    <property type="entry name" value="MITOCHONDRIAL 2-OXODICARBOXYLATE CARRIER"/>
    <property type="match status" value="1"/>
</dbReference>
<keyword evidence="5" id="KW-0677">Repeat</keyword>
<comment type="similarity">
    <text evidence="2 11">Belongs to the mitochondrial carrier (TC 2.A.29) family.</text>
</comment>
<evidence type="ECO:0000256" key="4">
    <source>
        <dbReference type="ARBA" id="ARBA00022692"/>
    </source>
</evidence>
<evidence type="ECO:0000256" key="11">
    <source>
        <dbReference type="RuleBase" id="RU000488"/>
    </source>
</evidence>
<dbReference type="AlphaFoldDB" id="A0A2R6NXQ2"/>
<name>A0A2R6NXQ2_9APHY</name>
<dbReference type="EMBL" id="MLYV02000696">
    <property type="protein sequence ID" value="PSR79402.1"/>
    <property type="molecule type" value="Genomic_DNA"/>
</dbReference>
<keyword evidence="3 11" id="KW-0813">Transport</keyword>
<evidence type="ECO:0000256" key="8">
    <source>
        <dbReference type="ARBA" id="ARBA00023128"/>
    </source>
</evidence>
<reference evidence="12 13" key="1">
    <citation type="submission" date="2018-02" db="EMBL/GenBank/DDBJ databases">
        <title>Genome sequence of the basidiomycete white-rot fungus Phlebia centrifuga.</title>
        <authorList>
            <person name="Granchi Z."/>
            <person name="Peng M."/>
            <person name="de Vries R.P."/>
            <person name="Hilden K."/>
            <person name="Makela M.R."/>
            <person name="Grigoriev I."/>
            <person name="Riley R."/>
        </authorList>
    </citation>
    <scope>NUCLEOTIDE SEQUENCE [LARGE SCALE GENOMIC DNA]</scope>
    <source>
        <strain evidence="12 13">FBCC195</strain>
    </source>
</reference>
<comment type="subcellular location">
    <subcellularLocation>
        <location evidence="1">Mitochondrion inner membrane</location>
        <topology evidence="1">Multi-pass membrane protein</topology>
    </subcellularLocation>
</comment>
<gene>
    <name evidence="12" type="ORF">PHLCEN_2v7047</name>
</gene>
<evidence type="ECO:0000256" key="6">
    <source>
        <dbReference type="ARBA" id="ARBA00022792"/>
    </source>
</evidence>
<comment type="caution">
    <text evidence="12">The sequence shown here is derived from an EMBL/GenBank/DDBJ whole genome shotgun (WGS) entry which is preliminary data.</text>
</comment>
<evidence type="ECO:0000313" key="12">
    <source>
        <dbReference type="EMBL" id="PSR79402.1"/>
    </source>
</evidence>
<keyword evidence="9 10" id="KW-0472">Membrane</keyword>
<evidence type="ECO:0000256" key="10">
    <source>
        <dbReference type="PROSITE-ProRule" id="PRU00282"/>
    </source>
</evidence>
<evidence type="ECO:0000256" key="1">
    <source>
        <dbReference type="ARBA" id="ARBA00004448"/>
    </source>
</evidence>
<dbReference type="Pfam" id="PF00153">
    <property type="entry name" value="Mito_carr"/>
    <property type="match status" value="1"/>
</dbReference>
<evidence type="ECO:0000313" key="13">
    <source>
        <dbReference type="Proteomes" id="UP000186601"/>
    </source>
</evidence>
<keyword evidence="4 10" id="KW-0812">Transmembrane</keyword>
<keyword evidence="8" id="KW-0496">Mitochondrion</keyword>
<evidence type="ECO:0000256" key="2">
    <source>
        <dbReference type="ARBA" id="ARBA00006375"/>
    </source>
</evidence>
<organism evidence="12 13">
    <name type="scientific">Hermanssonia centrifuga</name>
    <dbReference type="NCBI Taxonomy" id="98765"/>
    <lineage>
        <taxon>Eukaryota</taxon>
        <taxon>Fungi</taxon>
        <taxon>Dikarya</taxon>
        <taxon>Basidiomycota</taxon>
        <taxon>Agaricomycotina</taxon>
        <taxon>Agaricomycetes</taxon>
        <taxon>Polyporales</taxon>
        <taxon>Meruliaceae</taxon>
        <taxon>Hermanssonia</taxon>
    </lineage>
</organism>
<protein>
    <submittedName>
        <fullName evidence="12">Uncharacterized protein</fullName>
    </submittedName>
</protein>
<feature type="repeat" description="Solcar" evidence="10">
    <location>
        <begin position="53"/>
        <end position="141"/>
    </location>
</feature>
<evidence type="ECO:0000256" key="3">
    <source>
        <dbReference type="ARBA" id="ARBA00022448"/>
    </source>
</evidence>
<evidence type="ECO:0000256" key="7">
    <source>
        <dbReference type="ARBA" id="ARBA00022989"/>
    </source>
</evidence>
<dbReference type="OrthoDB" id="434783at2759"/>
<sequence>MAISLYDHSAANDYWGKTYLKLTGQSKMTQELAILTGSSAGATESFVVVPFDHLWWNAGYFGCIFKVRSMLPKPEVVKSRIQGATNVPGQVPKYNWTYPALLTIAREEGPAALYKGFAPKVLRLAPGGGVLLLVVEFTLGVFRKGK</sequence>
<dbReference type="Proteomes" id="UP000186601">
    <property type="component" value="Unassembled WGS sequence"/>
</dbReference>
<dbReference type="SUPFAM" id="SSF103506">
    <property type="entry name" value="Mitochondrial carrier"/>
    <property type="match status" value="1"/>
</dbReference>
<evidence type="ECO:0000256" key="5">
    <source>
        <dbReference type="ARBA" id="ARBA00022737"/>
    </source>
</evidence>
<dbReference type="PANTHER" id="PTHR46356:SF1">
    <property type="entry name" value="MITOCHONDRIAL 2-OXODICARBOXYLATE CARRIER"/>
    <property type="match status" value="1"/>
</dbReference>
<dbReference type="PROSITE" id="PS50920">
    <property type="entry name" value="SOLCAR"/>
    <property type="match status" value="1"/>
</dbReference>
<dbReference type="Gene3D" id="1.50.40.10">
    <property type="entry name" value="Mitochondrial carrier domain"/>
    <property type="match status" value="1"/>
</dbReference>
<evidence type="ECO:0000256" key="9">
    <source>
        <dbReference type="ARBA" id="ARBA00023136"/>
    </source>
</evidence>
<dbReference type="InterPro" id="IPR023395">
    <property type="entry name" value="MCP_dom_sf"/>
</dbReference>
<keyword evidence="7" id="KW-1133">Transmembrane helix</keyword>